<keyword evidence="4 7" id="KW-0547">Nucleotide-binding</keyword>
<evidence type="ECO:0000256" key="10">
    <source>
        <dbReference type="RuleBase" id="RU003811"/>
    </source>
</evidence>
<evidence type="ECO:0000256" key="1">
    <source>
        <dbReference type="ARBA" id="ARBA00005188"/>
    </source>
</evidence>
<dbReference type="RefSeq" id="WP_073341666.1">
    <property type="nucleotide sequence ID" value="NZ_FQVH01000004.1"/>
</dbReference>
<evidence type="ECO:0000313" key="13">
    <source>
        <dbReference type="Proteomes" id="UP000184088"/>
    </source>
</evidence>
<protein>
    <recommendedName>
        <fullName evidence="7 8">Glutamine-dependent NAD(+) synthetase</fullName>
        <ecNumber evidence="7 8">6.3.5.1</ecNumber>
    </recommendedName>
    <alternativeName>
        <fullName evidence="7 8">NAD(+) synthase [glutamine-hydrolyzing]</fullName>
    </alternativeName>
</protein>
<accession>A0A1M4VEB5</accession>
<organism evidence="12 13">
    <name type="scientific">Caldanaerobius fijiensis DSM 17918</name>
    <dbReference type="NCBI Taxonomy" id="1121256"/>
    <lineage>
        <taxon>Bacteria</taxon>
        <taxon>Bacillati</taxon>
        <taxon>Bacillota</taxon>
        <taxon>Clostridia</taxon>
        <taxon>Thermoanaerobacterales</taxon>
        <taxon>Thermoanaerobacteraceae</taxon>
        <taxon>Caldanaerobius</taxon>
    </lineage>
</organism>
<evidence type="ECO:0000313" key="12">
    <source>
        <dbReference type="EMBL" id="SHE67193.1"/>
    </source>
</evidence>
<dbReference type="GO" id="GO:0003952">
    <property type="term" value="F:NAD+ synthase (glutamine-hydrolyzing) activity"/>
    <property type="evidence" value="ECO:0007669"/>
    <property type="project" value="UniProtKB-UniRule"/>
</dbReference>
<feature type="active site" description="Proton acceptor" evidence="9">
    <location>
        <position position="41"/>
    </location>
</feature>
<dbReference type="OrthoDB" id="9803818at2"/>
<dbReference type="GO" id="GO:0005737">
    <property type="term" value="C:cytoplasm"/>
    <property type="evidence" value="ECO:0007669"/>
    <property type="project" value="InterPro"/>
</dbReference>
<keyword evidence="13" id="KW-1185">Reference proteome</keyword>
<comment type="function">
    <text evidence="7">Catalyzes the ATP-dependent amidation of deamido-NAD to form NAD. Uses L-glutamine as a nitrogen source.</text>
</comment>
<dbReference type="PIRSF" id="PIRSF006630">
    <property type="entry name" value="NADS_GAT"/>
    <property type="match status" value="1"/>
</dbReference>
<dbReference type="CDD" id="cd00553">
    <property type="entry name" value="NAD_synthase"/>
    <property type="match status" value="1"/>
</dbReference>
<dbReference type="CDD" id="cd07570">
    <property type="entry name" value="GAT_Gln-NAD-synth"/>
    <property type="match status" value="1"/>
</dbReference>
<feature type="binding site" evidence="7">
    <location>
        <position position="402"/>
    </location>
    <ligand>
        <name>deamido-NAD(+)</name>
        <dbReference type="ChEBI" id="CHEBI:58437"/>
        <note>ligand shared between two neighboring subunits</note>
    </ligand>
</feature>
<dbReference type="EC" id="6.3.5.1" evidence="7 8"/>
<dbReference type="GO" id="GO:0004359">
    <property type="term" value="F:glutaminase activity"/>
    <property type="evidence" value="ECO:0007669"/>
    <property type="project" value="InterPro"/>
</dbReference>
<dbReference type="GO" id="GO:0009435">
    <property type="term" value="P:NAD+ biosynthetic process"/>
    <property type="evidence" value="ECO:0007669"/>
    <property type="project" value="UniProtKB-UniRule"/>
</dbReference>
<comment type="caution">
    <text evidence="7">Lacks conserved residue(s) required for the propagation of feature annotation.</text>
</comment>
<evidence type="ECO:0000256" key="9">
    <source>
        <dbReference type="PROSITE-ProRule" id="PRU10139"/>
    </source>
</evidence>
<dbReference type="NCBIfam" id="TIGR00552">
    <property type="entry name" value="nadE"/>
    <property type="match status" value="1"/>
</dbReference>
<evidence type="ECO:0000256" key="7">
    <source>
        <dbReference type="HAMAP-Rule" id="MF_02090"/>
    </source>
</evidence>
<dbReference type="Pfam" id="PF02540">
    <property type="entry name" value="NAD_synthase"/>
    <property type="match status" value="1"/>
</dbReference>
<dbReference type="GO" id="GO:0000257">
    <property type="term" value="F:nitrilase activity"/>
    <property type="evidence" value="ECO:0007669"/>
    <property type="project" value="UniProtKB-ARBA"/>
</dbReference>
<keyword evidence="3 7" id="KW-0436">Ligase</keyword>
<evidence type="ECO:0000256" key="4">
    <source>
        <dbReference type="ARBA" id="ARBA00022741"/>
    </source>
</evidence>
<gene>
    <name evidence="7" type="primary">nadE</name>
    <name evidence="12" type="ORF">SAMN02746089_00603</name>
</gene>
<dbReference type="InterPro" id="IPR000132">
    <property type="entry name" value="Nitrilase/CN_hydratase_CS"/>
</dbReference>
<dbReference type="InterPro" id="IPR014729">
    <property type="entry name" value="Rossmann-like_a/b/a_fold"/>
</dbReference>
<evidence type="ECO:0000256" key="6">
    <source>
        <dbReference type="ARBA" id="ARBA00023027"/>
    </source>
</evidence>
<dbReference type="InterPro" id="IPR003694">
    <property type="entry name" value="NAD_synthase"/>
</dbReference>
<feature type="active site" description="For glutaminase activity" evidence="7">
    <location>
        <position position="109"/>
    </location>
</feature>
<feature type="binding site" evidence="7">
    <location>
        <position position="182"/>
    </location>
    <ligand>
        <name>L-glutamine</name>
        <dbReference type="ChEBI" id="CHEBI:58359"/>
    </ligand>
</feature>
<dbReference type="InterPro" id="IPR036526">
    <property type="entry name" value="C-N_Hydrolase_sf"/>
</dbReference>
<keyword evidence="6 7" id="KW-0520">NAD</keyword>
<feature type="binding site" evidence="7">
    <location>
        <position position="373"/>
    </location>
    <ligand>
        <name>deamido-NAD(+)</name>
        <dbReference type="ChEBI" id="CHEBI:58437"/>
        <note>ligand shared between two neighboring subunits</note>
    </ligand>
</feature>
<dbReference type="InterPro" id="IPR014445">
    <property type="entry name" value="Gln-dep_NAD_synthase"/>
</dbReference>
<dbReference type="GO" id="GO:0008795">
    <property type="term" value="F:NAD+ synthase activity"/>
    <property type="evidence" value="ECO:0007669"/>
    <property type="project" value="UniProtKB-UniRule"/>
</dbReference>
<dbReference type="STRING" id="1121256.SAMN02746089_00603"/>
<dbReference type="Proteomes" id="UP000184088">
    <property type="component" value="Unassembled WGS sequence"/>
</dbReference>
<dbReference type="NCBIfam" id="NF010588">
    <property type="entry name" value="PRK13981.1"/>
    <property type="match status" value="1"/>
</dbReference>
<dbReference type="PANTHER" id="PTHR23090:SF9">
    <property type="entry name" value="GLUTAMINE-DEPENDENT NAD(+) SYNTHETASE"/>
    <property type="match status" value="1"/>
</dbReference>
<reference evidence="12 13" key="1">
    <citation type="submission" date="2016-11" db="EMBL/GenBank/DDBJ databases">
        <authorList>
            <person name="Jaros S."/>
            <person name="Januszkiewicz K."/>
            <person name="Wedrychowicz H."/>
        </authorList>
    </citation>
    <scope>NUCLEOTIDE SEQUENCE [LARGE SCALE GENOMIC DNA]</scope>
    <source>
        <strain evidence="12 13">DSM 17918</strain>
    </source>
</reference>
<comment type="pathway">
    <text evidence="1 7 8">Cofactor biosynthesis; NAD(+) biosynthesis; NAD(+) from deamido-NAD(+) (L-Gln route): step 1/1.</text>
</comment>
<evidence type="ECO:0000259" key="11">
    <source>
        <dbReference type="PROSITE" id="PS50263"/>
    </source>
</evidence>
<dbReference type="Gene3D" id="3.40.50.620">
    <property type="entry name" value="HUPs"/>
    <property type="match status" value="1"/>
</dbReference>
<feature type="binding site" evidence="7">
    <location>
        <position position="188"/>
    </location>
    <ligand>
        <name>L-glutamine</name>
        <dbReference type="ChEBI" id="CHEBI:58359"/>
    </ligand>
</feature>
<feature type="binding site" evidence="7">
    <location>
        <begin position="291"/>
        <end position="298"/>
    </location>
    <ligand>
        <name>ATP</name>
        <dbReference type="ChEBI" id="CHEBI:30616"/>
    </ligand>
</feature>
<dbReference type="FunFam" id="3.40.50.620:FF:000106">
    <property type="entry name" value="Glutamine-dependent NAD(+) synthetase"/>
    <property type="match status" value="1"/>
</dbReference>
<feature type="binding site" evidence="7">
    <location>
        <position position="115"/>
    </location>
    <ligand>
        <name>L-glutamine</name>
        <dbReference type="ChEBI" id="CHEBI:58359"/>
    </ligand>
</feature>
<dbReference type="SUPFAM" id="SSF52402">
    <property type="entry name" value="Adenine nucleotide alpha hydrolases-like"/>
    <property type="match status" value="1"/>
</dbReference>
<feature type="active site" description="Nucleophile; for glutaminase activity" evidence="7">
    <location>
        <position position="145"/>
    </location>
</feature>
<dbReference type="Pfam" id="PF00795">
    <property type="entry name" value="CN_hydrolase"/>
    <property type="match status" value="1"/>
</dbReference>
<feature type="binding site" evidence="7">
    <location>
        <position position="512"/>
    </location>
    <ligand>
        <name>deamido-NAD(+)</name>
        <dbReference type="ChEBI" id="CHEBI:58437"/>
        <note>ligand shared between two neighboring subunits</note>
    </ligand>
</feature>
<evidence type="ECO:0000256" key="5">
    <source>
        <dbReference type="ARBA" id="ARBA00022840"/>
    </source>
</evidence>
<dbReference type="HAMAP" id="MF_02090">
    <property type="entry name" value="NadE_glutamine_dep"/>
    <property type="match status" value="1"/>
</dbReference>
<feature type="active site" description="Proton acceptor; for glutaminase activity" evidence="7">
    <location>
        <position position="41"/>
    </location>
</feature>
<name>A0A1M4VEB5_9THEO</name>
<keyword evidence="5 7" id="KW-0067">ATP-binding</keyword>
<dbReference type="Gene3D" id="3.60.110.10">
    <property type="entry name" value="Carbon-nitrogen hydrolase"/>
    <property type="match status" value="1"/>
</dbReference>
<dbReference type="PROSITE" id="PS00920">
    <property type="entry name" value="NITRIL_CHT_1"/>
    <property type="match status" value="1"/>
</dbReference>
<sequence length="540" mass="60587">MKVAIGQINPTVGDLVGNANKIIEYVENAKTKGAELIVFPELSVIGYPPKDLLYNPDFLHHVEIVLNDIVNKIHDIYAIIGVVTTTGDGFLRNSAVLVRDGRIVDKADKTLLPNYDVFDESRYFIPSNNIHCINIKGLKVGVSICEDIWNDKDFWERPRYNIDVTEELVKEDPAFFINISASPYNYKKYELRSHMISKIAEKYHKPIIYVNQVGGNDELLFDGSSFVVNAKGDITVQAGSFKEDFMVFDIENLDNGECINVNEDISWIYNALVMGIKDYTAKTGFKKVAIGLSGGIDSAVTCCLAVEALGKENVLGVSMPSRYSSEGSKSDARILAENLGIEFRTYPIEDVFKAYLKVFNGDGEPLKDLAEENIQARIRGNYLMFLSNRENRLVLTTGNKSELAMGYCTLYGDMAGGLAVISDVPKTMVYELARYINRDRQIIPESTLTKPPSAELRPDQKDVDSLPPYEILDVILKAYIEDEKSIDEIVSMGYSEDLVRDIMKKVNRAEYKRRQAAPGLKVTTKAFGIGRRMPIAQRWL</sequence>
<dbReference type="PANTHER" id="PTHR23090">
    <property type="entry name" value="NH 3 /GLUTAMINE-DEPENDENT NAD + SYNTHETASE"/>
    <property type="match status" value="1"/>
</dbReference>
<proteinExistence type="inferred from homology"/>
<dbReference type="SUPFAM" id="SSF56317">
    <property type="entry name" value="Carbon-nitrogen hydrolase"/>
    <property type="match status" value="1"/>
</dbReference>
<dbReference type="GO" id="GO:0005524">
    <property type="term" value="F:ATP binding"/>
    <property type="evidence" value="ECO:0007669"/>
    <property type="project" value="UniProtKB-UniRule"/>
</dbReference>
<dbReference type="PROSITE" id="PS50263">
    <property type="entry name" value="CN_HYDROLASE"/>
    <property type="match status" value="1"/>
</dbReference>
<evidence type="ECO:0000256" key="3">
    <source>
        <dbReference type="ARBA" id="ARBA00022598"/>
    </source>
</evidence>
<dbReference type="InterPro" id="IPR003010">
    <property type="entry name" value="C-N_Hydrolase"/>
</dbReference>
<feature type="binding site" evidence="7">
    <location>
        <position position="397"/>
    </location>
    <ligand>
        <name>ATP</name>
        <dbReference type="ChEBI" id="CHEBI:30616"/>
    </ligand>
</feature>
<comment type="similarity">
    <text evidence="10">Belongs to the NAD synthetase family.</text>
</comment>
<comment type="catalytic activity">
    <reaction evidence="7 8">
        <text>deamido-NAD(+) + L-glutamine + ATP + H2O = L-glutamate + AMP + diphosphate + NAD(+) + H(+)</text>
        <dbReference type="Rhea" id="RHEA:24384"/>
        <dbReference type="ChEBI" id="CHEBI:15377"/>
        <dbReference type="ChEBI" id="CHEBI:15378"/>
        <dbReference type="ChEBI" id="CHEBI:29985"/>
        <dbReference type="ChEBI" id="CHEBI:30616"/>
        <dbReference type="ChEBI" id="CHEBI:33019"/>
        <dbReference type="ChEBI" id="CHEBI:57540"/>
        <dbReference type="ChEBI" id="CHEBI:58359"/>
        <dbReference type="ChEBI" id="CHEBI:58437"/>
        <dbReference type="ChEBI" id="CHEBI:456215"/>
        <dbReference type="EC" id="6.3.5.1"/>
    </reaction>
</comment>
<evidence type="ECO:0000256" key="8">
    <source>
        <dbReference type="PIRNR" id="PIRNR006630"/>
    </source>
</evidence>
<dbReference type="UniPathway" id="UPA00253">
    <property type="reaction ID" value="UER00334"/>
</dbReference>
<feature type="domain" description="CN hydrolase" evidence="11">
    <location>
        <begin position="1"/>
        <end position="252"/>
    </location>
</feature>
<dbReference type="EMBL" id="FQVH01000004">
    <property type="protein sequence ID" value="SHE67193.1"/>
    <property type="molecule type" value="Genomic_DNA"/>
</dbReference>
<dbReference type="AlphaFoldDB" id="A0A1M4VEB5"/>
<evidence type="ECO:0000256" key="2">
    <source>
        <dbReference type="ARBA" id="ARBA00007145"/>
    </source>
</evidence>
<dbReference type="InterPro" id="IPR022310">
    <property type="entry name" value="NAD/GMP_synthase"/>
</dbReference>
<comment type="similarity">
    <text evidence="2 7 8">In the C-terminal section; belongs to the NAD synthetase family.</text>
</comment>